<dbReference type="PROSITE" id="PS51746">
    <property type="entry name" value="PPM_2"/>
    <property type="match status" value="1"/>
</dbReference>
<name>A0A1I0DXD2_9FIRM</name>
<keyword evidence="2" id="KW-0378">Hydrolase</keyword>
<reference evidence="4" key="2">
    <citation type="submission" date="2016-10" db="EMBL/GenBank/DDBJ databases">
        <authorList>
            <person name="Varghese N."/>
            <person name="Submissions S."/>
        </authorList>
    </citation>
    <scope>NUCLEOTIDE SEQUENCE [LARGE SCALE GENOMIC DNA]</scope>
    <source>
        <strain evidence="4">DSM 1551</strain>
    </source>
</reference>
<dbReference type="SUPFAM" id="SSF81606">
    <property type="entry name" value="PP2C-like"/>
    <property type="match status" value="1"/>
</dbReference>
<dbReference type="OrthoDB" id="9801841at2"/>
<dbReference type="CDD" id="cd00143">
    <property type="entry name" value="PP2Cc"/>
    <property type="match status" value="1"/>
</dbReference>
<proteinExistence type="predicted"/>
<dbReference type="InterPro" id="IPR036457">
    <property type="entry name" value="PPM-type-like_dom_sf"/>
</dbReference>
<evidence type="ECO:0000259" key="1">
    <source>
        <dbReference type="PROSITE" id="PS51746"/>
    </source>
</evidence>
<feature type="domain" description="PPM-type phosphatase" evidence="1">
    <location>
        <begin position="4"/>
        <end position="255"/>
    </location>
</feature>
<dbReference type="RefSeq" id="WP_092353143.1">
    <property type="nucleotide sequence ID" value="NZ_BLMI01000055.1"/>
</dbReference>
<dbReference type="SMART" id="SM00332">
    <property type="entry name" value="PP2Cc"/>
    <property type="match status" value="1"/>
</dbReference>
<gene>
    <name evidence="2" type="ORF">IMSAGC017_00537</name>
    <name evidence="3" type="ORF">SAMN04489758_10828</name>
</gene>
<protein>
    <submittedName>
        <fullName evidence="3">Serine/threonine protein phosphatase PrpC</fullName>
    </submittedName>
</protein>
<dbReference type="Proteomes" id="UP000198558">
    <property type="component" value="Unassembled WGS sequence"/>
</dbReference>
<reference evidence="2 5" key="3">
    <citation type="journal article" date="2020" name="Microbiome">
        <title>Single-cell genomics of uncultured bacteria reveals dietary fiber responders in the mouse gut microbiota.</title>
        <authorList>
            <person name="Chijiiwa R."/>
            <person name="Hosokawa M."/>
            <person name="Kogawa M."/>
            <person name="Nishikawa Y."/>
            <person name="Ide K."/>
            <person name="Sakanashi C."/>
            <person name="Takahashi K."/>
            <person name="Takeyama H."/>
        </authorList>
    </citation>
    <scope>NUCLEOTIDE SEQUENCE [LARGE SCALE GENOMIC DNA]</scope>
    <source>
        <strain evidence="2">IMSAGC_017</strain>
    </source>
</reference>
<evidence type="ECO:0000313" key="2">
    <source>
        <dbReference type="EMBL" id="GFI40504.1"/>
    </source>
</evidence>
<dbReference type="Pfam" id="PF13672">
    <property type="entry name" value="PP2C_2"/>
    <property type="match status" value="1"/>
</dbReference>
<reference evidence="3" key="1">
    <citation type="submission" date="2016-10" db="EMBL/GenBank/DDBJ databases">
        <authorList>
            <person name="de Groot N.N."/>
        </authorList>
    </citation>
    <scope>NUCLEOTIDE SEQUENCE [LARGE SCALE GENOMIC DNA]</scope>
    <source>
        <strain evidence="3">DSM 1551</strain>
    </source>
</reference>
<keyword evidence="4" id="KW-1185">Reference proteome</keyword>
<evidence type="ECO:0000313" key="4">
    <source>
        <dbReference type="Proteomes" id="UP000198558"/>
    </source>
</evidence>
<dbReference type="GeneID" id="78288032"/>
<sequence length="259" mass="29861">MKFIYDYYSDVGIEKQINEDSLLIKCANTTKGRIILALVCDGMGGLSSGEIASATVIKFFSNWFDNDLQVFLKDKQFTLKSLQNVINSVLKELNQRILSYGYQNRINLGTTATGIIILNNQYFIFHVGDTRIYQINNEITQITEDQTWINEVVKKNVISEEEANKDPRKNALLQCIGASKTVIPVFYYGETKPGDIYLICSDGFRHMISKDELFEQFNSSFLLTKKYIKEKLFDFVELNKKRNETDNITALLLQCYREE</sequence>
<dbReference type="GO" id="GO:0016787">
    <property type="term" value="F:hydrolase activity"/>
    <property type="evidence" value="ECO:0007669"/>
    <property type="project" value="UniProtKB-KW"/>
</dbReference>
<evidence type="ECO:0000313" key="5">
    <source>
        <dbReference type="Proteomes" id="UP000490821"/>
    </source>
</evidence>
<accession>A0A1I0DXD2</accession>
<dbReference type="Gene3D" id="3.60.40.10">
    <property type="entry name" value="PPM-type phosphatase domain"/>
    <property type="match status" value="1"/>
</dbReference>
<dbReference type="EMBL" id="BLMI01000055">
    <property type="protein sequence ID" value="GFI40504.1"/>
    <property type="molecule type" value="Genomic_DNA"/>
</dbReference>
<organism evidence="3 4">
    <name type="scientific">Thomasclavelia cocleata</name>
    <dbReference type="NCBI Taxonomy" id="69824"/>
    <lineage>
        <taxon>Bacteria</taxon>
        <taxon>Bacillati</taxon>
        <taxon>Bacillota</taxon>
        <taxon>Erysipelotrichia</taxon>
        <taxon>Erysipelotrichales</taxon>
        <taxon>Coprobacillaceae</taxon>
        <taxon>Thomasclavelia</taxon>
    </lineage>
</organism>
<dbReference type="SMART" id="SM00331">
    <property type="entry name" value="PP2C_SIG"/>
    <property type="match status" value="1"/>
</dbReference>
<dbReference type="EMBL" id="FOIN01000008">
    <property type="protein sequence ID" value="SET36692.1"/>
    <property type="molecule type" value="Genomic_DNA"/>
</dbReference>
<dbReference type="InterPro" id="IPR001932">
    <property type="entry name" value="PPM-type_phosphatase-like_dom"/>
</dbReference>
<evidence type="ECO:0000313" key="3">
    <source>
        <dbReference type="EMBL" id="SET36692.1"/>
    </source>
</evidence>
<dbReference type="AlphaFoldDB" id="A0A1I0DXD2"/>
<dbReference type="Proteomes" id="UP000490821">
    <property type="component" value="Unassembled WGS sequence"/>
</dbReference>